<dbReference type="PROSITE" id="PS50949">
    <property type="entry name" value="HTH_GNTR"/>
    <property type="match status" value="1"/>
</dbReference>
<evidence type="ECO:0000313" key="5">
    <source>
        <dbReference type="EMBL" id="EFH96343.1"/>
    </source>
</evidence>
<organism evidence="5">
    <name type="scientific">Staphylococcus aureus subsp. aureus MN8</name>
    <dbReference type="NCBI Taxonomy" id="548470"/>
    <lineage>
        <taxon>Bacteria</taxon>
        <taxon>Bacillati</taxon>
        <taxon>Bacillota</taxon>
        <taxon>Bacilli</taxon>
        <taxon>Bacillales</taxon>
        <taxon>Staphylococcaceae</taxon>
        <taxon>Staphylococcus</taxon>
    </lineage>
</organism>
<dbReference type="SMART" id="SM00345">
    <property type="entry name" value="HTH_GNTR"/>
    <property type="match status" value="1"/>
</dbReference>
<comment type="caution">
    <text evidence="5">The sequence shown here is derived from an EMBL/GenBank/DDBJ whole genome shotgun (WGS) entry which is preliminary data.</text>
</comment>
<dbReference type="Pfam" id="PF00392">
    <property type="entry name" value="GntR"/>
    <property type="match status" value="1"/>
</dbReference>
<name>A0A0E1XC37_STAAU</name>
<dbReference type="GO" id="GO:0045892">
    <property type="term" value="P:negative regulation of DNA-templated transcription"/>
    <property type="evidence" value="ECO:0007669"/>
    <property type="project" value="TreeGrafter"/>
</dbReference>
<dbReference type="InterPro" id="IPR000524">
    <property type="entry name" value="Tscrpt_reg_HTH_GntR"/>
</dbReference>
<gene>
    <name evidence="5" type="ORF">HMPREF0769_10345</name>
</gene>
<keyword evidence="3" id="KW-0804">Transcription</keyword>
<dbReference type="Proteomes" id="UP000003455">
    <property type="component" value="Chromosome"/>
</dbReference>
<dbReference type="GO" id="GO:0003700">
    <property type="term" value="F:DNA-binding transcription factor activity"/>
    <property type="evidence" value="ECO:0007669"/>
    <property type="project" value="InterPro"/>
</dbReference>
<dbReference type="PANTHER" id="PTHR44846">
    <property type="entry name" value="MANNOSYL-D-GLYCERATE TRANSPORT/METABOLISM SYSTEM REPRESSOR MNGR-RELATED"/>
    <property type="match status" value="1"/>
</dbReference>
<keyword evidence="2" id="KW-0238">DNA-binding</keyword>
<evidence type="ECO:0000256" key="2">
    <source>
        <dbReference type="ARBA" id="ARBA00023125"/>
    </source>
</evidence>
<evidence type="ECO:0000256" key="1">
    <source>
        <dbReference type="ARBA" id="ARBA00023015"/>
    </source>
</evidence>
<accession>A0A0E1XC37</accession>
<dbReference type="CDD" id="cd07377">
    <property type="entry name" value="WHTH_GntR"/>
    <property type="match status" value="1"/>
</dbReference>
<dbReference type="AlphaFoldDB" id="A0A0E1XC37"/>
<dbReference type="PRINTS" id="PR00035">
    <property type="entry name" value="HTHGNTR"/>
</dbReference>
<dbReference type="RefSeq" id="WP_001793808.1">
    <property type="nucleotide sequence ID" value="NZ_CM000952.1"/>
</dbReference>
<reference evidence="5" key="1">
    <citation type="submission" date="2010-05" db="EMBL/GenBank/DDBJ databases">
        <authorList>
            <person name="Muzny D."/>
            <person name="Qin X."/>
            <person name="Buhay C."/>
            <person name="Dugan-Rocha S."/>
            <person name="Ding Y."/>
            <person name="Chen G."/>
            <person name="Hawes A."/>
            <person name="Holder M."/>
            <person name="Jhangiani S."/>
            <person name="Johnson A."/>
            <person name="Khan Z."/>
            <person name="Li Z."/>
            <person name="Liu W."/>
            <person name="Liu X."/>
            <person name="Perez L."/>
            <person name="Shen H."/>
            <person name="Wang Q."/>
            <person name="Watt J."/>
            <person name="Xi L."/>
            <person name="Xin Y."/>
            <person name="Zhou J."/>
            <person name="Deng J."/>
            <person name="Jiang H."/>
            <person name="Liu Y."/>
            <person name="Qu J."/>
            <person name="Song X.-Z."/>
            <person name="Zhang L."/>
            <person name="Villasana D."/>
            <person name="Johnson A."/>
            <person name="Liu J."/>
            <person name="Liyanage D."/>
            <person name="Lorensuhewa L."/>
            <person name="Robinson T."/>
            <person name="Song A."/>
            <person name="Song B.-B."/>
            <person name="Dinh H."/>
            <person name="Thornton R."/>
            <person name="Coyle M."/>
            <person name="Francisco L."/>
            <person name="Jackson L."/>
            <person name="Javaid M."/>
            <person name="Korchina V."/>
            <person name="Kovar C."/>
            <person name="Mata R."/>
            <person name="Mathew T."/>
            <person name="Ngo R."/>
            <person name="Nguyen L."/>
            <person name="Nguyen N."/>
            <person name="Okwuonu G."/>
            <person name="Ongeri F."/>
            <person name="Pham C."/>
            <person name="Simmons D."/>
            <person name="Wilczek-Boney K."/>
            <person name="Hale W."/>
            <person name="Jakkamsetti A."/>
            <person name="Pham P."/>
            <person name="Ruth R."/>
            <person name="San Lucas F."/>
            <person name="Warren J."/>
            <person name="Zhang J."/>
            <person name="Zhao Z."/>
            <person name="Zhou C."/>
            <person name="Zhu D."/>
            <person name="Lee S."/>
            <person name="Bess C."/>
            <person name="Blankenburg K."/>
            <person name="Forbes L."/>
            <person name="Fu Q."/>
            <person name="Gubbala S."/>
            <person name="Hirani K."/>
            <person name="Jayaseelan J.C."/>
            <person name="Lara F."/>
            <person name="Munidasa M."/>
            <person name="Palculict T."/>
            <person name="Patil S."/>
            <person name="Pu L.-L."/>
            <person name="Saada N."/>
            <person name="Tang L."/>
            <person name="Weissenberger G."/>
            <person name="Zhu Y."/>
            <person name="Hemphill L."/>
            <person name="Shang Y."/>
            <person name="Youmans B."/>
            <person name="Ayvaz T."/>
            <person name="Ross M."/>
            <person name="Santibanez J."/>
            <person name="Aqrawi P."/>
            <person name="Gross S."/>
            <person name="Joshi V."/>
            <person name="Fowler G."/>
            <person name="Nazareth L."/>
            <person name="Reid J."/>
            <person name="Worley K."/>
            <person name="Petrosino J."/>
            <person name="Highlander S."/>
            <person name="Gibbs R."/>
        </authorList>
    </citation>
    <scope>NUCLEOTIDE SEQUENCE [LARGE SCALE GENOMIC DNA]</scope>
    <source>
        <strain evidence="5">MN8</strain>
    </source>
</reference>
<evidence type="ECO:0000259" key="4">
    <source>
        <dbReference type="PROSITE" id="PS50949"/>
    </source>
</evidence>
<dbReference type="HOGENOM" id="CLU_063236_1_0_9"/>
<protein>
    <submittedName>
        <fullName evidence="5">Transcriptional regulator, GntR family</fullName>
    </submittedName>
</protein>
<dbReference type="SUPFAM" id="SSF46785">
    <property type="entry name" value="Winged helix' DNA-binding domain"/>
    <property type="match status" value="1"/>
</dbReference>
<feature type="domain" description="HTH gntR-type" evidence="4">
    <location>
        <begin position="10"/>
        <end position="78"/>
    </location>
</feature>
<dbReference type="InterPro" id="IPR050679">
    <property type="entry name" value="Bact_HTH_transcr_reg"/>
</dbReference>
<dbReference type="InterPro" id="IPR036390">
    <property type="entry name" value="WH_DNA-bd_sf"/>
</dbReference>
<keyword evidence="1" id="KW-0805">Transcription regulation</keyword>
<evidence type="ECO:0000256" key="3">
    <source>
        <dbReference type="ARBA" id="ARBA00023163"/>
    </source>
</evidence>
<dbReference type="PANTHER" id="PTHR44846:SF1">
    <property type="entry name" value="MANNOSYL-D-GLYCERATE TRANSPORT_METABOLISM SYSTEM REPRESSOR MNGR-RELATED"/>
    <property type="match status" value="1"/>
</dbReference>
<dbReference type="InterPro" id="IPR036388">
    <property type="entry name" value="WH-like_DNA-bd_sf"/>
</dbReference>
<dbReference type="Gene3D" id="1.10.10.10">
    <property type="entry name" value="Winged helix-like DNA-binding domain superfamily/Winged helix DNA-binding domain"/>
    <property type="match status" value="1"/>
</dbReference>
<sequence length="251" mass="29215">MEVVYVTQTQPKFLTIYNTLYKEIQIGKYPSGHALPTEKELCARFDVSRMTLRQAIKLLAEDGIVESTRGKGHFVIPQTNAQHASSMDQFKHPLDQILLDRVSMSSINYRVDLESEYTNHLFANHPSAVIAMERYYQKKDNHSKQADAFCFTFIPLNVIDTFKVNTQNEDDMKTFVEQTIYSNAYQSDLKMSITKAPHFKNHSHVFDGDTHCWLIIETLYAQTPYPIMINKWYIPQEISELTLTRIRQSDY</sequence>
<proteinExistence type="predicted"/>
<dbReference type="EMBL" id="ACJA02000001">
    <property type="protein sequence ID" value="EFH96343.1"/>
    <property type="molecule type" value="Genomic_DNA"/>
</dbReference>
<dbReference type="GO" id="GO:0003677">
    <property type="term" value="F:DNA binding"/>
    <property type="evidence" value="ECO:0007669"/>
    <property type="project" value="UniProtKB-KW"/>
</dbReference>